<dbReference type="InterPro" id="IPR039739">
    <property type="entry name" value="MAG2/RNF10"/>
</dbReference>
<dbReference type="CDD" id="cd16536">
    <property type="entry name" value="RING-HC_RNF10"/>
    <property type="match status" value="1"/>
</dbReference>
<dbReference type="AlphaFoldDB" id="A0A167QIC2"/>
<dbReference type="PROSITE" id="PS00518">
    <property type="entry name" value="ZF_RING_1"/>
    <property type="match status" value="1"/>
</dbReference>
<evidence type="ECO:0000259" key="8">
    <source>
        <dbReference type="PROSITE" id="PS50089"/>
    </source>
</evidence>
<keyword evidence="2" id="KW-0963">Cytoplasm</keyword>
<dbReference type="FunCoup" id="A0A167QIC2">
    <property type="interactions" value="328"/>
</dbReference>
<sequence>MNVNANVFVPGGSARPQPSPPTQSTSNVKKPRRPDSAQKTRNPRPLQRAQHEPRSSHIIENVTQDLEAVDLSGSKEKKGKVSLNHLLGFSFPERQTPSSPSPRRQKTTYQPFNKEKFVNANFRFVVKASSDYQIYLADPDMILDWQSIEQVVITDTTPSCPICLSSPVTAARITKCGHVFCLPCVLHYFASRENTRKQWHKCPICWDAMYLKDLKNVKSLIPRAVLSKTISGIQQGDTVQLSLLLRPGPSPLALPVSDTWPISESLQRQATVLPWDTTPQALAFSRLILASPDYLLAMYEQDKHELEVAKQDTIGWGDDVKYIEEAIEEVVARQREARAYGTNGVRLLEQTSALVWNNNSYSSDNNNYNNYNNNNNNNGQYRQAKDKGVSTSSLTDYYFFQADDGQHVYLHPLDVRVLKHSYREYEHFPKHIEVVATGIEETTMTEDLRKRCKHLSHLPLGCDVTFLEVDLKRLVPKESLDAFEHELTTRAKKRKDRVRREEKDLKIAEAKQKKQAQSSRQENQQLIDNDPFFKINQPMSVEENEAMLAQAIAQSAQESSRGPKTVWGTNAVAQEEEQASNEWSEHIKVTVKSKKKRGKK</sequence>
<feature type="region of interest" description="Disordered" evidence="7">
    <location>
        <begin position="1"/>
        <end position="61"/>
    </location>
</feature>
<dbReference type="InterPro" id="IPR003903">
    <property type="entry name" value="UIM_dom"/>
</dbReference>
<organism evidence="9 10">
    <name type="scientific">Phycomyces blakesleeanus (strain ATCC 8743b / DSM 1359 / FGSC 10004 / NBRC 33097 / NRRL 1555)</name>
    <dbReference type="NCBI Taxonomy" id="763407"/>
    <lineage>
        <taxon>Eukaryota</taxon>
        <taxon>Fungi</taxon>
        <taxon>Fungi incertae sedis</taxon>
        <taxon>Mucoromycota</taxon>
        <taxon>Mucoromycotina</taxon>
        <taxon>Mucoromycetes</taxon>
        <taxon>Mucorales</taxon>
        <taxon>Phycomycetaceae</taxon>
        <taxon>Phycomyces</taxon>
    </lineage>
</organism>
<evidence type="ECO:0000256" key="3">
    <source>
        <dbReference type="ARBA" id="ARBA00022723"/>
    </source>
</evidence>
<dbReference type="PANTHER" id="PTHR12983:SF9">
    <property type="entry name" value="E3 UBIQUITIN-PROTEIN LIGASE RNF10"/>
    <property type="match status" value="1"/>
</dbReference>
<comment type="subcellular location">
    <subcellularLocation>
        <location evidence="1">Cytoplasm</location>
    </subcellularLocation>
</comment>
<dbReference type="PROSITE" id="PS50330">
    <property type="entry name" value="UIM"/>
    <property type="match status" value="1"/>
</dbReference>
<feature type="compositionally biased region" description="Basic residues" evidence="7">
    <location>
        <begin position="589"/>
        <end position="600"/>
    </location>
</feature>
<dbReference type="Gene3D" id="3.30.40.10">
    <property type="entry name" value="Zinc/RING finger domain, C3HC4 (zinc finger)"/>
    <property type="match status" value="1"/>
</dbReference>
<keyword evidence="5" id="KW-0862">Zinc</keyword>
<evidence type="ECO:0000256" key="5">
    <source>
        <dbReference type="ARBA" id="ARBA00022833"/>
    </source>
</evidence>
<feature type="compositionally biased region" description="Polar residues" evidence="7">
    <location>
        <begin position="518"/>
        <end position="527"/>
    </location>
</feature>
<feature type="compositionally biased region" description="Basic and acidic residues" evidence="7">
    <location>
        <begin position="498"/>
        <end position="512"/>
    </location>
</feature>
<dbReference type="RefSeq" id="XP_018297779.1">
    <property type="nucleotide sequence ID" value="XM_018434692.1"/>
</dbReference>
<dbReference type="InParanoid" id="A0A167QIC2"/>
<dbReference type="GO" id="GO:0005737">
    <property type="term" value="C:cytoplasm"/>
    <property type="evidence" value="ECO:0007669"/>
    <property type="project" value="UniProtKB-SubCell"/>
</dbReference>
<dbReference type="PROSITE" id="PS50089">
    <property type="entry name" value="ZF_RING_2"/>
    <property type="match status" value="1"/>
</dbReference>
<dbReference type="InterPro" id="IPR013083">
    <property type="entry name" value="Znf_RING/FYVE/PHD"/>
</dbReference>
<dbReference type="GO" id="GO:0045944">
    <property type="term" value="P:positive regulation of transcription by RNA polymerase II"/>
    <property type="evidence" value="ECO:0007669"/>
    <property type="project" value="TreeGrafter"/>
</dbReference>
<dbReference type="GO" id="GO:0008270">
    <property type="term" value="F:zinc ion binding"/>
    <property type="evidence" value="ECO:0007669"/>
    <property type="project" value="UniProtKB-KW"/>
</dbReference>
<evidence type="ECO:0000256" key="2">
    <source>
        <dbReference type="ARBA" id="ARBA00022490"/>
    </source>
</evidence>
<evidence type="ECO:0000256" key="1">
    <source>
        <dbReference type="ARBA" id="ARBA00004496"/>
    </source>
</evidence>
<feature type="domain" description="RING-type" evidence="8">
    <location>
        <begin position="160"/>
        <end position="205"/>
    </location>
</feature>
<evidence type="ECO:0000313" key="9">
    <source>
        <dbReference type="EMBL" id="OAD79739.1"/>
    </source>
</evidence>
<reference evidence="10" key="1">
    <citation type="submission" date="2015-06" db="EMBL/GenBank/DDBJ databases">
        <title>Expansion of signal transduction pathways in fungi by whole-genome duplication.</title>
        <authorList>
            <consortium name="DOE Joint Genome Institute"/>
            <person name="Corrochano L.M."/>
            <person name="Kuo A."/>
            <person name="Marcet-Houben M."/>
            <person name="Polaino S."/>
            <person name="Salamov A."/>
            <person name="Villalobos J.M."/>
            <person name="Alvarez M.I."/>
            <person name="Avalos J."/>
            <person name="Benito E.P."/>
            <person name="Benoit I."/>
            <person name="Burger G."/>
            <person name="Camino L.P."/>
            <person name="Canovas D."/>
            <person name="Cerda-Olmedo E."/>
            <person name="Cheng J.-F."/>
            <person name="Dominguez A."/>
            <person name="Elias M."/>
            <person name="Eslava A.P."/>
            <person name="Glaser F."/>
            <person name="Grimwood J."/>
            <person name="Gutierrez G."/>
            <person name="Heitman J."/>
            <person name="Henrissat B."/>
            <person name="Iturriaga E.A."/>
            <person name="Lang B.F."/>
            <person name="Lavin J.L."/>
            <person name="Lee S."/>
            <person name="Li W."/>
            <person name="Lindquist E."/>
            <person name="Lopez-Garcia S."/>
            <person name="Luque E.M."/>
            <person name="Marcos A.T."/>
            <person name="Martin J."/>
            <person name="McCluskey K."/>
            <person name="Medina H.R."/>
            <person name="Miralles-Duran A."/>
            <person name="Miyazaki A."/>
            <person name="Munoz-Torres E."/>
            <person name="Oguiza J.A."/>
            <person name="Ohm R."/>
            <person name="Olmedo M."/>
            <person name="Orejas M."/>
            <person name="Ortiz-Castellanos L."/>
            <person name="Pisabarro A.G."/>
            <person name="Rodriguez-Romero J."/>
            <person name="Ruiz-Herrera J."/>
            <person name="Ruiz-Vazquez R."/>
            <person name="Sanz C."/>
            <person name="Schackwitz W."/>
            <person name="Schmutz J."/>
            <person name="Shahriari M."/>
            <person name="Shelest E."/>
            <person name="Silva-Franco F."/>
            <person name="Soanes D."/>
            <person name="Syed K."/>
            <person name="Tagua V.G."/>
            <person name="Talbot N.J."/>
            <person name="Thon M."/>
            <person name="De vries R.P."/>
            <person name="Wiebenga A."/>
            <person name="Yadav J.S."/>
            <person name="Braun E.L."/>
            <person name="Baker S."/>
            <person name="Garre V."/>
            <person name="Horwitz B."/>
            <person name="Torres-Martinez S."/>
            <person name="Idnurm A."/>
            <person name="Herrera-Estrella A."/>
            <person name="Gabaldon T."/>
            <person name="Grigoriev I.V."/>
        </authorList>
    </citation>
    <scope>NUCLEOTIDE SEQUENCE [LARGE SCALE GENOMIC DNA]</scope>
    <source>
        <strain evidence="10">NRRL 1555(-)</strain>
    </source>
</reference>
<dbReference type="VEuPathDB" id="FungiDB:PHYBLDRAFT_162799"/>
<evidence type="ECO:0000256" key="7">
    <source>
        <dbReference type="SAM" id="MobiDB-lite"/>
    </source>
</evidence>
<gene>
    <name evidence="9" type="ORF">PHYBLDRAFT_162799</name>
</gene>
<feature type="region of interest" description="Disordered" evidence="7">
    <location>
        <begin position="573"/>
        <end position="600"/>
    </location>
</feature>
<dbReference type="EMBL" id="KV440972">
    <property type="protein sequence ID" value="OAD79739.1"/>
    <property type="molecule type" value="Genomic_DNA"/>
</dbReference>
<dbReference type="GO" id="GO:0000976">
    <property type="term" value="F:transcription cis-regulatory region binding"/>
    <property type="evidence" value="ECO:0007669"/>
    <property type="project" value="TreeGrafter"/>
</dbReference>
<dbReference type="InterPro" id="IPR018957">
    <property type="entry name" value="Znf_C3HC4_RING-type"/>
</dbReference>
<dbReference type="GeneID" id="28995598"/>
<dbReference type="PANTHER" id="PTHR12983">
    <property type="entry name" value="RING FINGER 10 FAMILY MEMBER"/>
    <property type="match status" value="1"/>
</dbReference>
<keyword evidence="10" id="KW-1185">Reference proteome</keyword>
<protein>
    <recommendedName>
        <fullName evidence="8">RING-type domain-containing protein</fullName>
    </recommendedName>
</protein>
<dbReference type="SMART" id="SM00184">
    <property type="entry name" value="RING"/>
    <property type="match status" value="1"/>
</dbReference>
<dbReference type="STRING" id="763407.A0A167QIC2"/>
<keyword evidence="3" id="KW-0479">Metal-binding</keyword>
<dbReference type="Pfam" id="PF00097">
    <property type="entry name" value="zf-C3HC4"/>
    <property type="match status" value="1"/>
</dbReference>
<dbReference type="InterPro" id="IPR001841">
    <property type="entry name" value="Znf_RING"/>
</dbReference>
<dbReference type="SUPFAM" id="SSF57850">
    <property type="entry name" value="RING/U-box"/>
    <property type="match status" value="1"/>
</dbReference>
<name>A0A167QIC2_PHYB8</name>
<dbReference type="Proteomes" id="UP000077315">
    <property type="component" value="Unassembled WGS sequence"/>
</dbReference>
<accession>A0A167QIC2</accession>
<keyword evidence="4 6" id="KW-0863">Zinc-finger</keyword>
<dbReference type="OrthoDB" id="302966at2759"/>
<evidence type="ECO:0000256" key="4">
    <source>
        <dbReference type="ARBA" id="ARBA00022771"/>
    </source>
</evidence>
<feature type="region of interest" description="Disordered" evidence="7">
    <location>
        <begin position="490"/>
        <end position="530"/>
    </location>
</feature>
<evidence type="ECO:0000256" key="6">
    <source>
        <dbReference type="PROSITE-ProRule" id="PRU00175"/>
    </source>
</evidence>
<proteinExistence type="predicted"/>
<dbReference type="InterPro" id="IPR017907">
    <property type="entry name" value="Znf_RING_CS"/>
</dbReference>
<evidence type="ECO:0000313" key="10">
    <source>
        <dbReference type="Proteomes" id="UP000077315"/>
    </source>
</evidence>